<evidence type="ECO:0000256" key="1">
    <source>
        <dbReference type="SAM" id="MobiDB-lite"/>
    </source>
</evidence>
<gene>
    <name evidence="4" type="ORF">AVDCRST_MAG18-1631</name>
</gene>
<feature type="transmembrane region" description="Helical" evidence="2">
    <location>
        <begin position="270"/>
        <end position="294"/>
    </location>
</feature>
<dbReference type="PANTHER" id="PTHR43646:SF3">
    <property type="entry name" value="SLR1566 PROTEIN"/>
    <property type="match status" value="1"/>
</dbReference>
<keyword evidence="2" id="KW-0472">Membrane</keyword>
<proteinExistence type="predicted"/>
<dbReference type="InterPro" id="IPR029044">
    <property type="entry name" value="Nucleotide-diphossugar_trans"/>
</dbReference>
<evidence type="ECO:0000259" key="3">
    <source>
        <dbReference type="Pfam" id="PF00535"/>
    </source>
</evidence>
<organism evidence="4">
    <name type="scientific">uncultured Thermomicrobiales bacterium</name>
    <dbReference type="NCBI Taxonomy" id="1645740"/>
    <lineage>
        <taxon>Bacteria</taxon>
        <taxon>Pseudomonadati</taxon>
        <taxon>Thermomicrobiota</taxon>
        <taxon>Thermomicrobia</taxon>
        <taxon>Thermomicrobiales</taxon>
        <taxon>environmental samples</taxon>
    </lineage>
</organism>
<dbReference type="SUPFAM" id="SSF53448">
    <property type="entry name" value="Nucleotide-diphospho-sugar transferases"/>
    <property type="match status" value="1"/>
</dbReference>
<dbReference type="Gene3D" id="3.90.550.10">
    <property type="entry name" value="Spore Coat Polysaccharide Biosynthesis Protein SpsA, Chain A"/>
    <property type="match status" value="1"/>
</dbReference>
<dbReference type="CDD" id="cd00761">
    <property type="entry name" value="Glyco_tranf_GTA_type"/>
    <property type="match status" value="1"/>
</dbReference>
<accession>A0A6J4V5R6</accession>
<feature type="transmembrane region" description="Helical" evidence="2">
    <location>
        <begin position="301"/>
        <end position="319"/>
    </location>
</feature>
<dbReference type="InterPro" id="IPR001173">
    <property type="entry name" value="Glyco_trans_2-like"/>
</dbReference>
<name>A0A6J4V5R6_9BACT</name>
<evidence type="ECO:0000313" key="4">
    <source>
        <dbReference type="EMBL" id="CAA9567674.1"/>
    </source>
</evidence>
<feature type="domain" description="Glycosyltransferase 2-like" evidence="3">
    <location>
        <begin position="30"/>
        <end position="203"/>
    </location>
</feature>
<feature type="transmembrane region" description="Helical" evidence="2">
    <location>
        <begin position="331"/>
        <end position="352"/>
    </location>
</feature>
<dbReference type="PANTHER" id="PTHR43646">
    <property type="entry name" value="GLYCOSYLTRANSFERASE"/>
    <property type="match status" value="1"/>
</dbReference>
<keyword evidence="2" id="KW-1133">Transmembrane helix</keyword>
<evidence type="ECO:0000256" key="2">
    <source>
        <dbReference type="SAM" id="Phobius"/>
    </source>
</evidence>
<dbReference type="Pfam" id="PF00535">
    <property type="entry name" value="Glycos_transf_2"/>
    <property type="match status" value="1"/>
</dbReference>
<reference evidence="4" key="1">
    <citation type="submission" date="2020-02" db="EMBL/GenBank/DDBJ databases">
        <authorList>
            <person name="Meier V. D."/>
        </authorList>
    </citation>
    <scope>NUCLEOTIDE SEQUENCE</scope>
    <source>
        <strain evidence="4">AVDCRST_MAG18</strain>
    </source>
</reference>
<feature type="compositionally biased region" description="Basic and acidic residues" evidence="1">
    <location>
        <begin position="393"/>
        <end position="402"/>
    </location>
</feature>
<sequence>MALIGATNLRELGRRRRTAHPLPPEPPRVSILVPARDEERTIAACVASLVAQDYPAGRVEILVLDDRSTDRTGAIVADLAARHSTVKLLRGGALPAGWGGKAHACQQLADAVTGDWLLFVDADTTHAPGMLRGVIGAATAHGAEALTLLPRMRAESLGERLLVPHLFFFLLALQPLALLERPRETHFVFANGQFFLVRRDLYRRAGGHAAVRDQLMEDLALGLRCKRAGGRLLLLDGGDWVSCRMYEGFPAAWRGFVRSLQAGNRLAPSYLLSIGAMTILYLAGPFVVLLALLLGGVRGRPLQLALGQVATLLAIRAIVGRGLRQPAREIALFPPGAFVLSAAVLTTFWRAARGRAIEWRGRSYATIAPPAPSTNPALGNLSMRKAAEPSGSPRERPRGTPI</sequence>
<dbReference type="AlphaFoldDB" id="A0A6J4V5R6"/>
<protein>
    <recommendedName>
        <fullName evidence="3">Glycosyltransferase 2-like domain-containing protein</fullName>
    </recommendedName>
</protein>
<keyword evidence="2" id="KW-0812">Transmembrane</keyword>
<feature type="region of interest" description="Disordered" evidence="1">
    <location>
        <begin position="370"/>
        <end position="402"/>
    </location>
</feature>
<dbReference type="EMBL" id="CADCWN010000123">
    <property type="protein sequence ID" value="CAA9567674.1"/>
    <property type="molecule type" value="Genomic_DNA"/>
</dbReference>